<sequence length="274" mass="30828">MKRNIIFGIIFLLGLCVFLYPTVSNWLATRAHYSAVSSYDKKVKELQQKEIERREKEANEHNKNVQTTSQSFSDPFNKKGSEESEHSYADILNVGESMGYIEIPNIGVKLPIYAGTSESVLSRGVGHINASSLPVGGQSTHAILTGHRGLPSALLFTDLDQVKQGDTFYIHSLNKVLAYKVDQIKVVLPNEINDLLVVKDKDYVTLVTCTPYGVNTHRLLVRGERVPFELKDKKIINKSTSPLIGKQMIGILIIVVIILIFIYRRWRKSSKEVL</sequence>
<keyword evidence="4" id="KW-0812">Transmembrane</keyword>
<evidence type="ECO:0000256" key="2">
    <source>
        <dbReference type="PIRSR" id="PIRSR605754-1"/>
    </source>
</evidence>
<gene>
    <name evidence="5" type="ORF">BACERE00221_00815</name>
</gene>
<dbReference type="EMBL" id="FWZC01000021">
    <property type="protein sequence ID" value="SMD80192.1"/>
    <property type="molecule type" value="Genomic_DNA"/>
</dbReference>
<evidence type="ECO:0000256" key="4">
    <source>
        <dbReference type="SAM" id="Phobius"/>
    </source>
</evidence>
<organism evidence="5 6">
    <name type="scientific">Bacillus paranthracis</name>
    <dbReference type="NCBI Taxonomy" id="2026186"/>
    <lineage>
        <taxon>Bacteria</taxon>
        <taxon>Bacillati</taxon>
        <taxon>Bacillota</taxon>
        <taxon>Bacilli</taxon>
        <taxon>Bacillales</taxon>
        <taxon>Bacillaceae</taxon>
        <taxon>Bacillus</taxon>
        <taxon>Bacillus cereus group</taxon>
    </lineage>
</organism>
<evidence type="ECO:0000313" key="5">
    <source>
        <dbReference type="EMBL" id="SMD80192.1"/>
    </source>
</evidence>
<dbReference type="Proteomes" id="UP000194435">
    <property type="component" value="Unassembled WGS sequence"/>
</dbReference>
<keyword evidence="4" id="KW-0472">Membrane</keyword>
<dbReference type="NCBIfam" id="NF033745">
    <property type="entry name" value="class_C_sortase"/>
    <property type="match status" value="1"/>
</dbReference>
<keyword evidence="4" id="KW-1133">Transmembrane helix</keyword>
<dbReference type="Gene3D" id="2.40.260.10">
    <property type="entry name" value="Sortase"/>
    <property type="match status" value="1"/>
</dbReference>
<dbReference type="InterPro" id="IPR005754">
    <property type="entry name" value="Sortase"/>
</dbReference>
<feature type="region of interest" description="Disordered" evidence="3">
    <location>
        <begin position="55"/>
        <end position="82"/>
    </location>
</feature>
<accession>A0A9X8S7T8</accession>
<dbReference type="RefSeq" id="WP_074540379.1">
    <property type="nucleotide sequence ID" value="NZ_FWZC01000021.1"/>
</dbReference>
<dbReference type="Pfam" id="PF04203">
    <property type="entry name" value="Sortase"/>
    <property type="match status" value="1"/>
</dbReference>
<reference evidence="5 6" key="1">
    <citation type="submission" date="2017-04" db="EMBL/GenBank/DDBJ databases">
        <authorList>
            <person name="Criscuolo A."/>
        </authorList>
    </citation>
    <scope>NUCLEOTIDE SEQUENCE [LARGE SCALE GENOMIC DNA]</scope>
    <source>
        <strain evidence="5">16-00221</strain>
    </source>
</reference>
<dbReference type="NCBIfam" id="TIGR01076">
    <property type="entry name" value="sortase_fam"/>
    <property type="match status" value="1"/>
</dbReference>
<evidence type="ECO:0000256" key="3">
    <source>
        <dbReference type="SAM" id="MobiDB-lite"/>
    </source>
</evidence>
<dbReference type="CDD" id="cd05827">
    <property type="entry name" value="Sortase_C"/>
    <property type="match status" value="1"/>
</dbReference>
<dbReference type="SUPFAM" id="SSF63817">
    <property type="entry name" value="Sortase"/>
    <property type="match status" value="1"/>
</dbReference>
<keyword evidence="1" id="KW-0378">Hydrolase</keyword>
<evidence type="ECO:0000313" key="6">
    <source>
        <dbReference type="Proteomes" id="UP000194435"/>
    </source>
</evidence>
<comment type="caution">
    <text evidence="5">The sequence shown here is derived from an EMBL/GenBank/DDBJ whole genome shotgun (WGS) entry which is preliminary data.</text>
</comment>
<feature type="active site" description="Proton donor/acceptor" evidence="2">
    <location>
        <position position="147"/>
    </location>
</feature>
<feature type="compositionally biased region" description="Polar residues" evidence="3">
    <location>
        <begin position="64"/>
        <end position="74"/>
    </location>
</feature>
<feature type="active site" description="Acyl-thioester intermediate" evidence="2">
    <location>
        <position position="209"/>
    </location>
</feature>
<evidence type="ECO:0000256" key="1">
    <source>
        <dbReference type="ARBA" id="ARBA00022801"/>
    </source>
</evidence>
<dbReference type="GO" id="GO:0016787">
    <property type="term" value="F:hydrolase activity"/>
    <property type="evidence" value="ECO:0007669"/>
    <property type="project" value="UniProtKB-KW"/>
</dbReference>
<feature type="transmembrane region" description="Helical" evidence="4">
    <location>
        <begin position="243"/>
        <end position="263"/>
    </location>
</feature>
<proteinExistence type="predicted"/>
<dbReference type="InterPro" id="IPR042002">
    <property type="entry name" value="Sortase_C"/>
</dbReference>
<name>A0A9X8S7T8_9BACI</name>
<dbReference type="AlphaFoldDB" id="A0A9X8S7T8"/>
<dbReference type="InterPro" id="IPR023365">
    <property type="entry name" value="Sortase_dom-sf"/>
</dbReference>
<protein>
    <submittedName>
        <fullName evidence="5">Sortase family protein</fullName>
    </submittedName>
</protein>